<keyword evidence="13" id="KW-0675">Receptor</keyword>
<evidence type="ECO:0000256" key="11">
    <source>
        <dbReference type="PROSITE-ProRule" id="PRU01360"/>
    </source>
</evidence>
<evidence type="ECO:0000256" key="10">
    <source>
        <dbReference type="ARBA" id="ARBA00023237"/>
    </source>
</evidence>
<evidence type="ECO:0000259" key="12">
    <source>
        <dbReference type="Pfam" id="PF07715"/>
    </source>
</evidence>
<dbReference type="AlphaFoldDB" id="A0A0T9QS02"/>
<keyword evidence="9 11" id="KW-0472">Membrane</keyword>
<accession>A0A0T9QS02</accession>
<keyword evidence="4" id="KW-0410">Iron transport</keyword>
<dbReference type="STRING" id="1288385.ERS137968_04053"/>
<keyword evidence="15" id="KW-1185">Reference proteome</keyword>
<evidence type="ECO:0000256" key="5">
    <source>
        <dbReference type="ARBA" id="ARBA00022692"/>
    </source>
</evidence>
<dbReference type="Proteomes" id="UP000044625">
    <property type="component" value="Unassembled WGS sequence"/>
</dbReference>
<evidence type="ECO:0000313" key="13">
    <source>
        <dbReference type="EMBL" id="CNI25557.1"/>
    </source>
</evidence>
<comment type="similarity">
    <text evidence="11">Belongs to the TonB-dependent receptor family.</text>
</comment>
<evidence type="ECO:0000256" key="4">
    <source>
        <dbReference type="ARBA" id="ARBA00022496"/>
    </source>
</evidence>
<keyword evidence="6" id="KW-0732">Signal</keyword>
<dbReference type="Gene3D" id="2.40.170.20">
    <property type="entry name" value="TonB-dependent receptor, beta-barrel domain"/>
    <property type="match status" value="1"/>
</dbReference>
<organism evidence="13 16">
    <name type="scientific">Yersinia pekkanenii</name>
    <dbReference type="NCBI Taxonomy" id="1288385"/>
    <lineage>
        <taxon>Bacteria</taxon>
        <taxon>Pseudomonadati</taxon>
        <taxon>Pseudomonadota</taxon>
        <taxon>Gammaproteobacteria</taxon>
        <taxon>Enterobacterales</taxon>
        <taxon>Yersiniaceae</taxon>
        <taxon>Yersinia</taxon>
    </lineage>
</organism>
<dbReference type="PANTHER" id="PTHR32552">
    <property type="entry name" value="FERRICHROME IRON RECEPTOR-RELATED"/>
    <property type="match status" value="1"/>
</dbReference>
<evidence type="ECO:0000256" key="3">
    <source>
        <dbReference type="ARBA" id="ARBA00022452"/>
    </source>
</evidence>
<comment type="subcellular location">
    <subcellularLocation>
        <location evidence="1 11">Cell outer membrane</location>
        <topology evidence="1 11">Multi-pass membrane protein</topology>
    </subcellularLocation>
</comment>
<keyword evidence="2 11" id="KW-0813">Transport</keyword>
<proteinExistence type="inferred from homology"/>
<protein>
    <submittedName>
        <fullName evidence="13">Ferrioxamine receptor</fullName>
    </submittedName>
</protein>
<keyword evidence="3 11" id="KW-1134">Transmembrane beta strand</keyword>
<evidence type="ECO:0000256" key="8">
    <source>
        <dbReference type="ARBA" id="ARBA00023065"/>
    </source>
</evidence>
<dbReference type="PANTHER" id="PTHR32552:SF68">
    <property type="entry name" value="FERRICHROME OUTER MEMBRANE TRANSPORTER_PHAGE RECEPTOR"/>
    <property type="match status" value="1"/>
</dbReference>
<dbReference type="Proteomes" id="UP000045840">
    <property type="component" value="Unassembled WGS sequence"/>
</dbReference>
<dbReference type="SUPFAM" id="SSF56935">
    <property type="entry name" value="Porins"/>
    <property type="match status" value="1"/>
</dbReference>
<keyword evidence="10 11" id="KW-0998">Cell outer membrane</keyword>
<evidence type="ECO:0000313" key="14">
    <source>
        <dbReference type="EMBL" id="CRY68923.1"/>
    </source>
</evidence>
<keyword evidence="8" id="KW-0406">Ion transport</keyword>
<reference evidence="16" key="1">
    <citation type="submission" date="2015-03" db="EMBL/GenBank/DDBJ databases">
        <authorList>
            <consortium name="Pathogen Informatics"/>
        </authorList>
    </citation>
    <scope>NUCLEOTIDE SEQUENCE [LARGE SCALE GENOMIC DNA]</scope>
    <source>
        <strain evidence="16">A125KOH2</strain>
    </source>
</reference>
<evidence type="ECO:0000313" key="15">
    <source>
        <dbReference type="Proteomes" id="UP000044625"/>
    </source>
</evidence>
<feature type="domain" description="TonB-dependent receptor plug" evidence="12">
    <location>
        <begin position="3"/>
        <end position="91"/>
    </location>
</feature>
<keyword evidence="5 11" id="KW-0812">Transmembrane</keyword>
<dbReference type="Pfam" id="PF07715">
    <property type="entry name" value="Plug"/>
    <property type="match status" value="1"/>
</dbReference>
<dbReference type="GO" id="GO:0009279">
    <property type="term" value="C:cell outer membrane"/>
    <property type="evidence" value="ECO:0007669"/>
    <property type="project" value="UniProtKB-SubCell"/>
</dbReference>
<name>A0A0T9QS02_9GAMM</name>
<evidence type="ECO:0000256" key="2">
    <source>
        <dbReference type="ARBA" id="ARBA00022448"/>
    </source>
</evidence>
<dbReference type="GO" id="GO:0015344">
    <property type="term" value="F:siderophore uptake transmembrane transporter activity"/>
    <property type="evidence" value="ECO:0007669"/>
    <property type="project" value="TreeGrafter"/>
</dbReference>
<sequence length="145" mass="15661">MTQNVATVNQALNYTPGVFTGFSGGATRYDTVALRDFHGGDVNNTFLDGLRLLSDGGSFNVLQVDPWFLERIDVIKGPSSALYGQSIPGGVVMMTSRRPQFTSEGHFRLTGGNNKTQAAAFDYTDAISEHWAFIVASIPARIIGL</sequence>
<evidence type="ECO:0000256" key="1">
    <source>
        <dbReference type="ARBA" id="ARBA00004571"/>
    </source>
</evidence>
<reference evidence="14 15" key="3">
    <citation type="submission" date="2015-03" db="EMBL/GenBank/DDBJ databases">
        <authorList>
            <consortium name="Pathogen Informatics"/>
            <person name="Murphy D."/>
        </authorList>
    </citation>
    <scope>NUCLEOTIDE SEQUENCE [LARGE SCALE GENOMIC DNA]</scope>
    <source>
        <strain evidence="15">type strain: CIP110230</strain>
        <strain evidence="14">Type strain: CIP110230</strain>
    </source>
</reference>
<evidence type="ECO:0000256" key="9">
    <source>
        <dbReference type="ARBA" id="ARBA00023136"/>
    </source>
</evidence>
<dbReference type="EMBL" id="CWJL01000028">
    <property type="protein sequence ID" value="CRY68923.1"/>
    <property type="molecule type" value="Genomic_DNA"/>
</dbReference>
<evidence type="ECO:0000313" key="16">
    <source>
        <dbReference type="Proteomes" id="UP000045840"/>
    </source>
</evidence>
<keyword evidence="7" id="KW-0408">Iron</keyword>
<dbReference type="EMBL" id="CQAZ01000036">
    <property type="protein sequence ID" value="CNI25557.1"/>
    <property type="molecule type" value="Genomic_DNA"/>
</dbReference>
<evidence type="ECO:0000256" key="7">
    <source>
        <dbReference type="ARBA" id="ARBA00023004"/>
    </source>
</evidence>
<dbReference type="InterPro" id="IPR039426">
    <property type="entry name" value="TonB-dep_rcpt-like"/>
</dbReference>
<dbReference type="PROSITE" id="PS52016">
    <property type="entry name" value="TONB_DEPENDENT_REC_3"/>
    <property type="match status" value="1"/>
</dbReference>
<dbReference type="InterPro" id="IPR036942">
    <property type="entry name" value="Beta-barrel_TonB_sf"/>
</dbReference>
<reference evidence="13" key="2">
    <citation type="submission" date="2015-03" db="EMBL/GenBank/DDBJ databases">
        <authorList>
            <person name="Murphy D."/>
        </authorList>
    </citation>
    <scope>NUCLEOTIDE SEQUENCE [LARGE SCALE GENOMIC DNA]</scope>
    <source>
        <strain evidence="13">A125KOH2</strain>
    </source>
</reference>
<gene>
    <name evidence="13" type="primary">foxA_2</name>
    <name evidence="13" type="ORF">ERS008529_03518</name>
    <name evidence="14" type="ORF">ERS137968_04053</name>
</gene>
<dbReference type="InterPro" id="IPR012910">
    <property type="entry name" value="Plug_dom"/>
</dbReference>
<evidence type="ECO:0000256" key="6">
    <source>
        <dbReference type="ARBA" id="ARBA00022729"/>
    </source>
</evidence>